<dbReference type="GO" id="GO:0008270">
    <property type="term" value="F:zinc ion binding"/>
    <property type="evidence" value="ECO:0007669"/>
    <property type="project" value="UniProtKB-KW"/>
</dbReference>
<dbReference type="EC" id="2.3.2.27" evidence="3"/>
<organism evidence="13 14">
    <name type="scientific">Branchiostoma lanceolatum</name>
    <name type="common">Common lancelet</name>
    <name type="synonym">Amphioxus lanceolatum</name>
    <dbReference type="NCBI Taxonomy" id="7740"/>
    <lineage>
        <taxon>Eukaryota</taxon>
        <taxon>Metazoa</taxon>
        <taxon>Chordata</taxon>
        <taxon>Cephalochordata</taxon>
        <taxon>Leptocardii</taxon>
        <taxon>Amphioxiformes</taxon>
        <taxon>Branchiostomatidae</taxon>
        <taxon>Branchiostoma</taxon>
    </lineage>
</organism>
<dbReference type="InterPro" id="IPR001258">
    <property type="entry name" value="NHL_repeat"/>
</dbReference>
<keyword evidence="7 9" id="KW-0863">Zinc-finger</keyword>
<evidence type="ECO:0000256" key="10">
    <source>
        <dbReference type="PROSITE-ProRule" id="PRU00504"/>
    </source>
</evidence>
<dbReference type="InterPro" id="IPR027370">
    <property type="entry name" value="Znf-RING_euk"/>
</dbReference>
<dbReference type="Pfam" id="PF00643">
    <property type="entry name" value="zf-B_box"/>
    <property type="match status" value="1"/>
</dbReference>
<evidence type="ECO:0000256" key="4">
    <source>
        <dbReference type="ARBA" id="ARBA00022553"/>
    </source>
</evidence>
<dbReference type="SMART" id="SM00184">
    <property type="entry name" value="RING"/>
    <property type="match status" value="1"/>
</dbReference>
<evidence type="ECO:0000313" key="14">
    <source>
        <dbReference type="Proteomes" id="UP000838412"/>
    </source>
</evidence>
<protein>
    <recommendedName>
        <fullName evidence="3">RING-type E3 ubiquitin transferase</fullName>
        <ecNumber evidence="3">2.3.2.27</ecNumber>
    </recommendedName>
</protein>
<evidence type="ECO:0000256" key="8">
    <source>
        <dbReference type="ARBA" id="ARBA00022833"/>
    </source>
</evidence>
<sequence>MATEESGFRKQIQEELSCSICLELFKRPKALPCQHTYCYNCLLDCAKRSSPLKCPNCRQVVKLPPDGVEGLPDNYLIANLCETFPKQVAVSPLLSTTVPQQEQLQVDTITSCDLHQQHDLSLYCTQCDTPVCMECLDVSHAGHACTSIRQAVEQKERNIWQNVSDSRQKLDEDSLSLKGLRCMEAELRSSKDKTEAAVVTFHQDVVKKMEENKDMVLLSINKNYQQNLKALDACRDVLLTQMGDLSTACTDVEQAAGRGPADFLQQGNSLLVKLNNYKKVDIPTLEPSPTFEPALDSCELILGRVIFSDPQEITDPQKIPKDGDTSEAAEDKRSRQVIFGGWGLGCGKFQQQASIAVSKVGQVFVLDSCRVQTFNLEGSFLYQFSPSVPGADGGVMMSHGIAPEVGGHLWIVGTDWRTSDFLVKYSDMGQFLAKITLTLLKYHSRQVAVNQHNGKILVTEYDGKNSKIKMFNPTGKCLPCGEINLYSRELQVHGPPHIATDIHGNIFVVDSYQSCITSFDQSGKLRFKFGSWGHGVGCLHLPHSICTDSNGNVIVAEHGNTHLKLFAPDGQYLHDIDTDMEVPWKLAAGPEGQLVVSDASTHLVKILKEY</sequence>
<dbReference type="CDD" id="cd05819">
    <property type="entry name" value="NHL"/>
    <property type="match status" value="1"/>
</dbReference>
<dbReference type="PANTHER" id="PTHR25462">
    <property type="entry name" value="BONUS, ISOFORM C-RELATED"/>
    <property type="match status" value="1"/>
</dbReference>
<proteinExistence type="inferred from homology"/>
<feature type="domain" description="B box-type" evidence="12">
    <location>
        <begin position="107"/>
        <end position="148"/>
    </location>
</feature>
<dbReference type="OrthoDB" id="9977870at2759"/>
<accession>A0A8J9YLC5</accession>
<dbReference type="InterPro" id="IPR000315">
    <property type="entry name" value="Znf_B-box"/>
</dbReference>
<dbReference type="Pfam" id="PF13445">
    <property type="entry name" value="zf-RING_UBOX"/>
    <property type="match status" value="1"/>
</dbReference>
<keyword evidence="4" id="KW-0597">Phosphoprotein</keyword>
<comment type="catalytic activity">
    <reaction evidence="1">
        <text>S-ubiquitinyl-[E2 ubiquitin-conjugating enzyme]-L-cysteine + [acceptor protein]-L-lysine = [E2 ubiquitin-conjugating enzyme]-L-cysteine + N(6)-ubiquitinyl-[acceptor protein]-L-lysine.</text>
        <dbReference type="EC" id="2.3.2.27"/>
    </reaction>
</comment>
<dbReference type="Gene3D" id="3.30.160.60">
    <property type="entry name" value="Classic Zinc Finger"/>
    <property type="match status" value="1"/>
</dbReference>
<dbReference type="SUPFAM" id="SSF101898">
    <property type="entry name" value="NHL repeat"/>
    <property type="match status" value="1"/>
</dbReference>
<dbReference type="Proteomes" id="UP000838412">
    <property type="component" value="Chromosome 1"/>
</dbReference>
<dbReference type="SUPFAM" id="SSF57845">
    <property type="entry name" value="B-box zinc-binding domain"/>
    <property type="match status" value="1"/>
</dbReference>
<gene>
    <name evidence="13" type="primary">TRIM2</name>
    <name evidence="13" type="ORF">BLAG_LOCUS1818</name>
</gene>
<dbReference type="PROSITE" id="PS51125">
    <property type="entry name" value="NHL"/>
    <property type="match status" value="1"/>
</dbReference>
<evidence type="ECO:0000256" key="6">
    <source>
        <dbReference type="ARBA" id="ARBA00022737"/>
    </source>
</evidence>
<dbReference type="PROSITE" id="PS00518">
    <property type="entry name" value="ZF_RING_1"/>
    <property type="match status" value="1"/>
</dbReference>
<evidence type="ECO:0000256" key="1">
    <source>
        <dbReference type="ARBA" id="ARBA00000900"/>
    </source>
</evidence>
<keyword evidence="6" id="KW-0677">Repeat</keyword>
<dbReference type="EMBL" id="OV696686">
    <property type="protein sequence ID" value="CAH1232877.1"/>
    <property type="molecule type" value="Genomic_DNA"/>
</dbReference>
<keyword evidence="8" id="KW-0862">Zinc</keyword>
<dbReference type="PROSITE" id="PS50119">
    <property type="entry name" value="ZF_BBOX"/>
    <property type="match status" value="1"/>
</dbReference>
<evidence type="ECO:0000256" key="2">
    <source>
        <dbReference type="ARBA" id="ARBA00008518"/>
    </source>
</evidence>
<evidence type="ECO:0000256" key="9">
    <source>
        <dbReference type="PROSITE-ProRule" id="PRU00024"/>
    </source>
</evidence>
<dbReference type="SUPFAM" id="SSF57850">
    <property type="entry name" value="RING/U-box"/>
    <property type="match status" value="1"/>
</dbReference>
<dbReference type="PROSITE" id="PS50089">
    <property type="entry name" value="ZF_RING_2"/>
    <property type="match status" value="1"/>
</dbReference>
<evidence type="ECO:0000313" key="13">
    <source>
        <dbReference type="EMBL" id="CAH1232877.1"/>
    </source>
</evidence>
<evidence type="ECO:0000256" key="7">
    <source>
        <dbReference type="ARBA" id="ARBA00022771"/>
    </source>
</evidence>
<dbReference type="Gene3D" id="2.120.10.30">
    <property type="entry name" value="TolB, C-terminal domain"/>
    <property type="match status" value="1"/>
</dbReference>
<dbReference type="InterPro" id="IPR047153">
    <property type="entry name" value="TRIM45/56/19-like"/>
</dbReference>
<name>A0A8J9YLC5_BRALA</name>
<feature type="repeat" description="NHL" evidence="10">
    <location>
        <begin position="526"/>
        <end position="569"/>
    </location>
</feature>
<dbReference type="InterPro" id="IPR001841">
    <property type="entry name" value="Znf_RING"/>
</dbReference>
<evidence type="ECO:0000256" key="3">
    <source>
        <dbReference type="ARBA" id="ARBA00012483"/>
    </source>
</evidence>
<dbReference type="InterPro" id="IPR017907">
    <property type="entry name" value="Znf_RING_CS"/>
</dbReference>
<dbReference type="InterPro" id="IPR013083">
    <property type="entry name" value="Znf_RING/FYVE/PHD"/>
</dbReference>
<evidence type="ECO:0000259" key="11">
    <source>
        <dbReference type="PROSITE" id="PS50089"/>
    </source>
</evidence>
<comment type="similarity">
    <text evidence="2">Belongs to the TRIM/RBCC family.</text>
</comment>
<keyword evidence="14" id="KW-1185">Reference proteome</keyword>
<keyword evidence="5" id="KW-0479">Metal-binding</keyword>
<dbReference type="InterPro" id="IPR011042">
    <property type="entry name" value="6-blade_b-propeller_TolB-like"/>
</dbReference>
<dbReference type="Gene3D" id="3.30.40.10">
    <property type="entry name" value="Zinc/RING finger domain, C3HC4 (zinc finger)"/>
    <property type="match status" value="1"/>
</dbReference>
<feature type="domain" description="RING-type" evidence="11">
    <location>
        <begin position="18"/>
        <end position="58"/>
    </location>
</feature>
<dbReference type="AlphaFoldDB" id="A0A8J9YLC5"/>
<dbReference type="GO" id="GO:0061630">
    <property type="term" value="F:ubiquitin protein ligase activity"/>
    <property type="evidence" value="ECO:0007669"/>
    <property type="project" value="UniProtKB-EC"/>
</dbReference>
<evidence type="ECO:0000259" key="12">
    <source>
        <dbReference type="PROSITE" id="PS50119"/>
    </source>
</evidence>
<evidence type="ECO:0000256" key="5">
    <source>
        <dbReference type="ARBA" id="ARBA00022723"/>
    </source>
</evidence>
<dbReference type="PANTHER" id="PTHR25462:SF296">
    <property type="entry name" value="MEIOTIC P26, ISOFORM F"/>
    <property type="match status" value="1"/>
</dbReference>
<reference evidence="13" key="1">
    <citation type="submission" date="2022-01" db="EMBL/GenBank/DDBJ databases">
        <authorList>
            <person name="Braso-Vives M."/>
        </authorList>
    </citation>
    <scope>NUCLEOTIDE SEQUENCE</scope>
</reference>
<dbReference type="GO" id="GO:0005654">
    <property type="term" value="C:nucleoplasm"/>
    <property type="evidence" value="ECO:0007669"/>
    <property type="project" value="TreeGrafter"/>
</dbReference>